<dbReference type="AlphaFoldDB" id="A0A225W9N2"/>
<keyword evidence="8" id="KW-0808">Transferase</keyword>
<dbReference type="SUPFAM" id="SSF57756">
    <property type="entry name" value="Retrovirus zinc finger-like domains"/>
    <property type="match status" value="1"/>
</dbReference>
<name>A0A225W9N2_9STRA</name>
<dbReference type="GO" id="GO:0003887">
    <property type="term" value="F:DNA-directed DNA polymerase activity"/>
    <property type="evidence" value="ECO:0007669"/>
    <property type="project" value="UniProtKB-KW"/>
</dbReference>
<keyword evidence="9" id="KW-0233">DNA recombination</keyword>
<dbReference type="GO" id="GO:0015074">
    <property type="term" value="P:DNA integration"/>
    <property type="evidence" value="ECO:0007669"/>
    <property type="project" value="UniProtKB-KW"/>
</dbReference>
<dbReference type="SUPFAM" id="SSF53098">
    <property type="entry name" value="Ribonuclease H-like"/>
    <property type="match status" value="1"/>
</dbReference>
<dbReference type="GO" id="GO:0016787">
    <property type="term" value="F:hydrolase activity"/>
    <property type="evidence" value="ECO:0007669"/>
    <property type="project" value="UniProtKB-KW"/>
</dbReference>
<evidence type="ECO:0000256" key="7">
    <source>
        <dbReference type="ARBA" id="ARBA00022918"/>
    </source>
</evidence>
<keyword evidence="4" id="KW-0378">Hydrolase</keyword>
<evidence type="ECO:0000256" key="1">
    <source>
        <dbReference type="ARBA" id="ARBA00022722"/>
    </source>
</evidence>
<dbReference type="STRING" id="4795.A0A225W9N2"/>
<dbReference type="GO" id="GO:0008270">
    <property type="term" value="F:zinc ion binding"/>
    <property type="evidence" value="ECO:0007669"/>
    <property type="project" value="InterPro"/>
</dbReference>
<evidence type="ECO:0000313" key="12">
    <source>
        <dbReference type="Proteomes" id="UP000198211"/>
    </source>
</evidence>
<accession>A0A225W9N2</accession>
<dbReference type="OrthoDB" id="119598at2759"/>
<dbReference type="PANTHER" id="PTHR42648:SF11">
    <property type="entry name" value="TRANSPOSON TY4-P GAG-POL POLYPROTEIN"/>
    <property type="match status" value="1"/>
</dbReference>
<dbReference type="InterPro" id="IPR012337">
    <property type="entry name" value="RNaseH-like_sf"/>
</dbReference>
<evidence type="ECO:0000313" key="11">
    <source>
        <dbReference type="EMBL" id="OWZ14441.1"/>
    </source>
</evidence>
<dbReference type="GO" id="GO:0003676">
    <property type="term" value="F:nucleic acid binding"/>
    <property type="evidence" value="ECO:0007669"/>
    <property type="project" value="InterPro"/>
</dbReference>
<keyword evidence="3" id="KW-0255">Endonuclease</keyword>
<keyword evidence="12" id="KW-1185">Reference proteome</keyword>
<keyword evidence="5" id="KW-0460">Magnesium</keyword>
<keyword evidence="8" id="KW-0239">DNA-directed DNA polymerase</keyword>
<dbReference type="EMBL" id="NBNE01001338">
    <property type="protein sequence ID" value="OWZ14441.1"/>
    <property type="molecule type" value="Genomic_DNA"/>
</dbReference>
<dbReference type="InterPro" id="IPR036875">
    <property type="entry name" value="Znf_CCHC_sf"/>
</dbReference>
<comment type="caution">
    <text evidence="11">The sequence shown here is derived from an EMBL/GenBank/DDBJ whole genome shotgun (WGS) entry which is preliminary data.</text>
</comment>
<organism evidence="11 12">
    <name type="scientific">Phytophthora megakarya</name>
    <dbReference type="NCBI Taxonomy" id="4795"/>
    <lineage>
        <taxon>Eukaryota</taxon>
        <taxon>Sar</taxon>
        <taxon>Stramenopiles</taxon>
        <taxon>Oomycota</taxon>
        <taxon>Peronosporomycetes</taxon>
        <taxon>Peronosporales</taxon>
        <taxon>Peronosporaceae</taxon>
        <taxon>Phytophthora</taxon>
    </lineage>
</organism>
<dbReference type="InterPro" id="IPR036397">
    <property type="entry name" value="RNaseH_sf"/>
</dbReference>
<dbReference type="InterPro" id="IPR001584">
    <property type="entry name" value="Integrase_cat-core"/>
</dbReference>
<evidence type="ECO:0000256" key="4">
    <source>
        <dbReference type="ARBA" id="ARBA00022801"/>
    </source>
</evidence>
<reference evidence="12" key="1">
    <citation type="submission" date="2017-03" db="EMBL/GenBank/DDBJ databases">
        <title>Phytopthora megakarya and P. palmivora, two closely related causual agents of cacao black pod achieved similar genome size and gene model numbers by different mechanisms.</title>
        <authorList>
            <person name="Ali S."/>
            <person name="Shao J."/>
            <person name="Larry D.J."/>
            <person name="Kronmiller B."/>
            <person name="Shen D."/>
            <person name="Strem M.D."/>
            <person name="Melnick R.L."/>
            <person name="Guiltinan M.J."/>
            <person name="Tyler B.M."/>
            <person name="Meinhardt L.W."/>
            <person name="Bailey B.A."/>
        </authorList>
    </citation>
    <scope>NUCLEOTIDE SEQUENCE [LARGE SCALE GENOMIC DNA]</scope>
    <source>
        <strain evidence="12">zdho120</strain>
    </source>
</reference>
<gene>
    <name evidence="11" type="ORF">PHMEG_00012083</name>
</gene>
<evidence type="ECO:0000256" key="2">
    <source>
        <dbReference type="ARBA" id="ARBA00022723"/>
    </source>
</evidence>
<feature type="domain" description="Integrase catalytic" evidence="10">
    <location>
        <begin position="256"/>
        <end position="417"/>
    </location>
</feature>
<evidence type="ECO:0000256" key="5">
    <source>
        <dbReference type="ARBA" id="ARBA00022842"/>
    </source>
</evidence>
<dbReference type="GO" id="GO:0004519">
    <property type="term" value="F:endonuclease activity"/>
    <property type="evidence" value="ECO:0007669"/>
    <property type="project" value="UniProtKB-KW"/>
</dbReference>
<protein>
    <recommendedName>
        <fullName evidence="10">Integrase catalytic domain-containing protein</fullName>
    </recommendedName>
</protein>
<evidence type="ECO:0000256" key="8">
    <source>
        <dbReference type="ARBA" id="ARBA00022932"/>
    </source>
</evidence>
<dbReference type="Proteomes" id="UP000198211">
    <property type="component" value="Unassembled WGS sequence"/>
</dbReference>
<keyword evidence="2" id="KW-0479">Metal-binding</keyword>
<evidence type="ECO:0000256" key="9">
    <source>
        <dbReference type="ARBA" id="ARBA00023172"/>
    </source>
</evidence>
<sequence>MSPSYADNIDKIIKHESDQVSDRSTAEWKTNDLKTFGIIAGDVSFTYQVYVRGALTAAEAWTMLEGHFNKKTLMNRLLVSKKLNYFKMEPGTNFATHVDQFKEIVLQMETIGETLDETRQLVLLLGSLTDEYKMICTVLENTPNVSLAYAIQAISGVQALDESSSVQEKAFVTKKKDSGGKRRFNGKCFYCKKRGHREFECRKKKSDQERGQAGTRGSVQRFLVHGYECDDQDGDEVCHAATTTRKEPWAVVHALFVHIPFKRYERLLTMADEVPRITGSIQTRTPSGYTYVVTLIDDYSRHVTVHFMKAAMENATRKTIKRMRSDNGGEYTGHQFMAFLNQHGIKHEKTVAYTFLRNGLAERMNRGLVVMARGLLYHESVNKKWWAEAVNNAAWIINRIPISVTEKIPYEIIYKSKLQLKNVKLFGAIGYAHITNEKRRKPDAKAFKCFL</sequence>
<evidence type="ECO:0000259" key="10">
    <source>
        <dbReference type="PROSITE" id="PS50994"/>
    </source>
</evidence>
<proteinExistence type="predicted"/>
<keyword evidence="7" id="KW-0695">RNA-directed DNA polymerase</keyword>
<dbReference type="PANTHER" id="PTHR42648">
    <property type="entry name" value="TRANSPOSASE, PUTATIVE-RELATED"/>
    <property type="match status" value="1"/>
</dbReference>
<dbReference type="InterPro" id="IPR039537">
    <property type="entry name" value="Retrotran_Ty1/copia-like"/>
</dbReference>
<dbReference type="Gene3D" id="3.30.420.10">
    <property type="entry name" value="Ribonuclease H-like superfamily/Ribonuclease H"/>
    <property type="match status" value="1"/>
</dbReference>
<dbReference type="Pfam" id="PF14223">
    <property type="entry name" value="Retrotran_gag_2"/>
    <property type="match status" value="1"/>
</dbReference>
<dbReference type="GO" id="GO:0006310">
    <property type="term" value="P:DNA recombination"/>
    <property type="evidence" value="ECO:0007669"/>
    <property type="project" value="UniProtKB-KW"/>
</dbReference>
<dbReference type="GO" id="GO:0003964">
    <property type="term" value="F:RNA-directed DNA polymerase activity"/>
    <property type="evidence" value="ECO:0007669"/>
    <property type="project" value="UniProtKB-KW"/>
</dbReference>
<keyword evidence="6" id="KW-0229">DNA integration</keyword>
<evidence type="ECO:0000256" key="6">
    <source>
        <dbReference type="ARBA" id="ARBA00022908"/>
    </source>
</evidence>
<keyword evidence="1" id="KW-0540">Nuclease</keyword>
<keyword evidence="8" id="KW-0548">Nucleotidyltransferase</keyword>
<dbReference type="PROSITE" id="PS50994">
    <property type="entry name" value="INTEGRASE"/>
    <property type="match status" value="1"/>
</dbReference>
<evidence type="ECO:0000256" key="3">
    <source>
        <dbReference type="ARBA" id="ARBA00022759"/>
    </source>
</evidence>